<dbReference type="Pfam" id="PF02984">
    <property type="entry name" value="Cyclin_C"/>
    <property type="match status" value="1"/>
</dbReference>
<dbReference type="SMART" id="SM01332">
    <property type="entry name" value="Cyclin_C"/>
    <property type="match status" value="1"/>
</dbReference>
<keyword evidence="9" id="KW-1185">Reference proteome</keyword>
<dbReference type="InterPro" id="IPR004367">
    <property type="entry name" value="Cyclin_C-dom"/>
</dbReference>
<keyword evidence="1" id="KW-0132">Cell division</keyword>
<name>A0A835T8D2_CHLIN</name>
<comment type="caution">
    <text evidence="8">The sequence shown here is derived from an EMBL/GenBank/DDBJ whole genome shotgun (WGS) entry which is preliminary data.</text>
</comment>
<evidence type="ECO:0000256" key="3">
    <source>
        <dbReference type="ARBA" id="ARBA00023306"/>
    </source>
</evidence>
<feature type="compositionally biased region" description="Low complexity" evidence="5">
    <location>
        <begin position="395"/>
        <end position="412"/>
    </location>
</feature>
<dbReference type="InterPro" id="IPR036915">
    <property type="entry name" value="Cyclin-like_sf"/>
</dbReference>
<comment type="similarity">
    <text evidence="4">Belongs to the cyclin family.</text>
</comment>
<keyword evidence="2 4" id="KW-0195">Cyclin</keyword>
<dbReference type="EMBL" id="JAEHOC010000019">
    <property type="protein sequence ID" value="KAG2433446.1"/>
    <property type="molecule type" value="Genomic_DNA"/>
</dbReference>
<reference evidence="8" key="1">
    <citation type="journal article" date="2020" name="bioRxiv">
        <title>Comparative genomics of Chlamydomonas.</title>
        <authorList>
            <person name="Craig R.J."/>
            <person name="Hasan A.R."/>
            <person name="Ness R.W."/>
            <person name="Keightley P.D."/>
        </authorList>
    </citation>
    <scope>NUCLEOTIDE SEQUENCE</scope>
    <source>
        <strain evidence="8">SAG 7.73</strain>
    </source>
</reference>
<dbReference type="Pfam" id="PF00134">
    <property type="entry name" value="Cyclin_N"/>
    <property type="match status" value="1"/>
</dbReference>
<proteinExistence type="inferred from homology"/>
<dbReference type="SMART" id="SM00385">
    <property type="entry name" value="CYCLIN"/>
    <property type="match status" value="2"/>
</dbReference>
<organism evidence="8 9">
    <name type="scientific">Chlamydomonas incerta</name>
    <dbReference type="NCBI Taxonomy" id="51695"/>
    <lineage>
        <taxon>Eukaryota</taxon>
        <taxon>Viridiplantae</taxon>
        <taxon>Chlorophyta</taxon>
        <taxon>core chlorophytes</taxon>
        <taxon>Chlorophyceae</taxon>
        <taxon>CS clade</taxon>
        <taxon>Chlamydomonadales</taxon>
        <taxon>Chlamydomonadaceae</taxon>
        <taxon>Chlamydomonas</taxon>
    </lineage>
</organism>
<evidence type="ECO:0008006" key="10">
    <source>
        <dbReference type="Google" id="ProtNLM"/>
    </source>
</evidence>
<dbReference type="Proteomes" id="UP000650467">
    <property type="component" value="Unassembled WGS sequence"/>
</dbReference>
<dbReference type="Gene3D" id="1.10.472.10">
    <property type="entry name" value="Cyclin-like"/>
    <property type="match status" value="2"/>
</dbReference>
<dbReference type="GO" id="GO:0051301">
    <property type="term" value="P:cell division"/>
    <property type="evidence" value="ECO:0007669"/>
    <property type="project" value="UniProtKB-KW"/>
</dbReference>
<evidence type="ECO:0000256" key="2">
    <source>
        <dbReference type="ARBA" id="ARBA00023127"/>
    </source>
</evidence>
<evidence type="ECO:0000313" key="8">
    <source>
        <dbReference type="EMBL" id="KAG2433446.1"/>
    </source>
</evidence>
<dbReference type="InterPro" id="IPR006671">
    <property type="entry name" value="Cyclin_N"/>
</dbReference>
<feature type="domain" description="Cyclin-like" evidence="6">
    <location>
        <begin position="211"/>
        <end position="302"/>
    </location>
</feature>
<dbReference type="PANTHER" id="PTHR10177">
    <property type="entry name" value="CYCLINS"/>
    <property type="match status" value="1"/>
</dbReference>
<evidence type="ECO:0000259" key="7">
    <source>
        <dbReference type="SMART" id="SM01332"/>
    </source>
</evidence>
<dbReference type="SUPFAM" id="SSF47954">
    <property type="entry name" value="Cyclin-like"/>
    <property type="match status" value="2"/>
</dbReference>
<dbReference type="AlphaFoldDB" id="A0A835T8D2"/>
<evidence type="ECO:0000256" key="1">
    <source>
        <dbReference type="ARBA" id="ARBA00022618"/>
    </source>
</evidence>
<feature type="region of interest" description="Disordered" evidence="5">
    <location>
        <begin position="384"/>
        <end position="412"/>
    </location>
</feature>
<evidence type="ECO:0000313" key="9">
    <source>
        <dbReference type="Proteomes" id="UP000650467"/>
    </source>
</evidence>
<sequence length="520" mass="54089">MEPGLASGKRPASVCYSHECPEASTGSGNASNKRSRQHIGHPYVWQSRAPAQLSSALRRVQSAPVAAENLEQETWNDLEHWRGREAGNRRPSPQQIVVQQGGEISADMRATLVDWLGEVRDEFRLHAETLFLAAGYLDAYLAAKPVSRGRFQLLGMACLWVAAKFEEVYPPPKAAMLAMAENMYTAAELTAMEKEVLFTLDFGLAVPTPLRFLHYMLQLAHLPAHPGDALSCRRLAEALLELSLLDVALLGAPASAVAGAAVYLALGMCRHHAGLQGVVLLSGADPTALGDLVQRLSRNLHEAASSPQPCALLYRYKAWEGLHGRTALAIAAATAAQNAQQAAAAAAPPPATAPAAAPAAVAMDTDMAAAPAAAAGVMELEFEAEAAEPPPPPVMRRQQQQQRSSSSAAHHAHHLPAQQYGNQQPASASGHANPLLLVPHNGAAAYAPAAALAAAGGLVAASAGAAALMHAAHHVHAHHHHVMSLAAHHVPVTVTAGAAATSAGAAAAMGGLRLSSAACC</sequence>
<keyword evidence="3" id="KW-0131">Cell cycle</keyword>
<evidence type="ECO:0000259" key="6">
    <source>
        <dbReference type="SMART" id="SM00385"/>
    </source>
</evidence>
<feature type="domain" description="Cyclin C-terminal" evidence="7">
    <location>
        <begin position="207"/>
        <end position="331"/>
    </location>
</feature>
<dbReference type="OrthoDB" id="541636at2759"/>
<dbReference type="InterPro" id="IPR039361">
    <property type="entry name" value="Cyclin"/>
</dbReference>
<evidence type="ECO:0000256" key="4">
    <source>
        <dbReference type="RuleBase" id="RU000383"/>
    </source>
</evidence>
<accession>A0A835T8D2</accession>
<gene>
    <name evidence="8" type="ORF">HXX76_008503</name>
</gene>
<evidence type="ECO:0000256" key="5">
    <source>
        <dbReference type="SAM" id="MobiDB-lite"/>
    </source>
</evidence>
<dbReference type="InterPro" id="IPR013763">
    <property type="entry name" value="Cyclin-like_dom"/>
</dbReference>
<feature type="domain" description="Cyclin-like" evidence="6">
    <location>
        <begin position="114"/>
        <end position="198"/>
    </location>
</feature>
<protein>
    <recommendedName>
        <fullName evidence="10">Cyclin N-terminal domain-containing protein</fullName>
    </recommendedName>
</protein>
<dbReference type="FunFam" id="1.10.472.10:FF:000001">
    <property type="entry name" value="G2/mitotic-specific cyclin"/>
    <property type="match status" value="1"/>
</dbReference>